<sequence>MLFSQLACRWLFTTVQILTLAGVVSLTSLITVSNAVPLTLARIEANVDWTSAGISGVGGGEGSIELTGVTGRVVQAFLYWHGIDVIANGGDGVYDNATVMVNGSPVNGVSLGDATTNCWGEGSSRAFRADVSAVVGGDGTYLITGLTANPGHSANGVSLIVIFDDGDDSNNRDVVFFEGNDSNVPDNFPGEDEGWNATLSDIEYRGGVVQAQLHVADGQSFADADLTFSSSAGTVTIPDSPFLYDGNSVDSAGTSRAIDGELWDIHNLEITPAFGSPGTRTLNMSGLVDSGDCLSLVLALLDLEPGSAPPAGPGIAFDPPALDFGDSGVSTCSELLTVTVSNVGSGGLDLG</sequence>
<dbReference type="AlphaFoldDB" id="W4LX30"/>
<gene>
    <name evidence="1" type="ORF">ETSY1_03420</name>
</gene>
<keyword evidence="2" id="KW-1185">Reference proteome</keyword>
<dbReference type="HOGENOM" id="CLU_789117_0_0_7"/>
<accession>W4LX30</accession>
<comment type="caution">
    <text evidence="1">The sequence shown here is derived from an EMBL/GenBank/DDBJ whole genome shotgun (WGS) entry which is preliminary data.</text>
</comment>
<name>W4LX30_ENTF1</name>
<organism evidence="1 2">
    <name type="scientific">Entotheonella factor</name>
    <dbReference type="NCBI Taxonomy" id="1429438"/>
    <lineage>
        <taxon>Bacteria</taxon>
        <taxon>Pseudomonadati</taxon>
        <taxon>Nitrospinota/Tectimicrobiota group</taxon>
        <taxon>Candidatus Tectimicrobiota</taxon>
        <taxon>Candidatus Entotheonellia</taxon>
        <taxon>Candidatus Entotheonellales</taxon>
        <taxon>Candidatus Entotheonellaceae</taxon>
        <taxon>Candidatus Entotheonella</taxon>
    </lineage>
</organism>
<dbReference type="Proteomes" id="UP000019141">
    <property type="component" value="Unassembled WGS sequence"/>
</dbReference>
<evidence type="ECO:0000313" key="1">
    <source>
        <dbReference type="EMBL" id="ETX02480.1"/>
    </source>
</evidence>
<evidence type="ECO:0000313" key="2">
    <source>
        <dbReference type="Proteomes" id="UP000019141"/>
    </source>
</evidence>
<protein>
    <submittedName>
        <fullName evidence="1">Uncharacterized protein</fullName>
    </submittedName>
</protein>
<dbReference type="EMBL" id="AZHW01000140">
    <property type="protein sequence ID" value="ETX02480.1"/>
    <property type="molecule type" value="Genomic_DNA"/>
</dbReference>
<proteinExistence type="predicted"/>
<reference evidence="1 2" key="1">
    <citation type="journal article" date="2014" name="Nature">
        <title>An environmental bacterial taxon with a large and distinct metabolic repertoire.</title>
        <authorList>
            <person name="Wilson M.C."/>
            <person name="Mori T."/>
            <person name="Ruckert C."/>
            <person name="Uria A.R."/>
            <person name="Helf M.J."/>
            <person name="Takada K."/>
            <person name="Gernert C."/>
            <person name="Steffens U.A."/>
            <person name="Heycke N."/>
            <person name="Schmitt S."/>
            <person name="Rinke C."/>
            <person name="Helfrich E.J."/>
            <person name="Brachmann A.O."/>
            <person name="Gurgui C."/>
            <person name="Wakimoto T."/>
            <person name="Kracht M."/>
            <person name="Crusemann M."/>
            <person name="Hentschel U."/>
            <person name="Abe I."/>
            <person name="Matsunaga S."/>
            <person name="Kalinowski J."/>
            <person name="Takeyama H."/>
            <person name="Piel J."/>
        </authorList>
    </citation>
    <scope>NUCLEOTIDE SEQUENCE [LARGE SCALE GENOMIC DNA]</scope>
    <source>
        <strain evidence="2">TSY1</strain>
    </source>
</reference>